<protein>
    <submittedName>
        <fullName evidence="8">NAD(P)-binding protein</fullName>
    </submittedName>
</protein>
<keyword evidence="6" id="KW-0560">Oxidoreductase</keyword>
<dbReference type="GO" id="GO:0004497">
    <property type="term" value="F:monooxygenase activity"/>
    <property type="evidence" value="ECO:0007669"/>
    <property type="project" value="UniProtKB-KW"/>
</dbReference>
<dbReference type="Gene3D" id="3.50.50.60">
    <property type="entry name" value="FAD/NAD(P)-binding domain"/>
    <property type="match status" value="2"/>
</dbReference>
<dbReference type="PANTHER" id="PTHR43098">
    <property type="entry name" value="L-ORNITHINE N(5)-MONOOXYGENASE-RELATED"/>
    <property type="match status" value="1"/>
</dbReference>
<evidence type="ECO:0000313" key="9">
    <source>
        <dbReference type="Proteomes" id="UP000466966"/>
    </source>
</evidence>
<comment type="cofactor">
    <cofactor evidence="1">
        <name>FAD</name>
        <dbReference type="ChEBI" id="CHEBI:57692"/>
    </cofactor>
</comment>
<gene>
    <name evidence="8" type="ORF">GRI99_05960</name>
</gene>
<dbReference type="Pfam" id="PF13738">
    <property type="entry name" value="Pyr_redox_3"/>
    <property type="match status" value="1"/>
</dbReference>
<evidence type="ECO:0000256" key="3">
    <source>
        <dbReference type="ARBA" id="ARBA00022630"/>
    </source>
</evidence>
<dbReference type="Proteomes" id="UP000466966">
    <property type="component" value="Unassembled WGS sequence"/>
</dbReference>
<evidence type="ECO:0000313" key="8">
    <source>
        <dbReference type="EMBL" id="MXO71182.1"/>
    </source>
</evidence>
<proteinExistence type="inferred from homology"/>
<comment type="caution">
    <text evidence="8">The sequence shown here is derived from an EMBL/GenBank/DDBJ whole genome shotgun (WGS) entry which is preliminary data.</text>
</comment>
<evidence type="ECO:0000256" key="7">
    <source>
        <dbReference type="ARBA" id="ARBA00023033"/>
    </source>
</evidence>
<comment type="similarity">
    <text evidence="2">Belongs to the FAD-binding monooxygenase family.</text>
</comment>
<dbReference type="InterPro" id="IPR036188">
    <property type="entry name" value="FAD/NAD-bd_sf"/>
</dbReference>
<keyword evidence="3" id="KW-0285">Flavoprotein</keyword>
<name>A0A844YVL6_9SPHN</name>
<dbReference type="SUPFAM" id="SSF51905">
    <property type="entry name" value="FAD/NAD(P)-binding domain"/>
    <property type="match status" value="3"/>
</dbReference>
<keyword evidence="5" id="KW-0521">NADP</keyword>
<evidence type="ECO:0000256" key="2">
    <source>
        <dbReference type="ARBA" id="ARBA00010139"/>
    </source>
</evidence>
<evidence type="ECO:0000256" key="5">
    <source>
        <dbReference type="ARBA" id="ARBA00022857"/>
    </source>
</evidence>
<accession>A0A844YVL6</accession>
<keyword evidence="9" id="KW-1185">Reference proteome</keyword>
<dbReference type="PANTHER" id="PTHR43098:SF3">
    <property type="entry name" value="L-ORNITHINE N(5)-MONOOXYGENASE-RELATED"/>
    <property type="match status" value="1"/>
</dbReference>
<evidence type="ECO:0000256" key="6">
    <source>
        <dbReference type="ARBA" id="ARBA00023002"/>
    </source>
</evidence>
<reference evidence="8 9" key="1">
    <citation type="submission" date="2019-12" db="EMBL/GenBank/DDBJ databases">
        <title>Genomic-based taxomic classification of the family Erythrobacteraceae.</title>
        <authorList>
            <person name="Xu L."/>
        </authorList>
    </citation>
    <scope>NUCLEOTIDE SEQUENCE [LARGE SCALE GENOMIC DNA]</scope>
    <source>
        <strain evidence="8 9">M0322</strain>
    </source>
</reference>
<keyword evidence="4" id="KW-0274">FAD</keyword>
<dbReference type="AlphaFoldDB" id="A0A844YVL6"/>
<organism evidence="8 9">
    <name type="scientific">Alteraurantiacibacter buctensis</name>
    <dbReference type="NCBI Taxonomy" id="1503981"/>
    <lineage>
        <taxon>Bacteria</taxon>
        <taxon>Pseudomonadati</taxon>
        <taxon>Pseudomonadota</taxon>
        <taxon>Alphaproteobacteria</taxon>
        <taxon>Sphingomonadales</taxon>
        <taxon>Erythrobacteraceae</taxon>
        <taxon>Alteraurantiacibacter</taxon>
    </lineage>
</organism>
<dbReference type="OrthoDB" id="312624at2"/>
<sequence length="527" mass="57354">MRALDALVVGAGFSGLYMLVKLRQGGFSCAAVEAGSGVGGTWYWNRYPGARCDIPSMEYSYSFDPALEQEWEWTERYAAQPEILRYIEHVAERYDLARDIAFNTRVTAAEWNEERGRWRVDTDTGDKFDVQFLILATGALSEPRGIDLPGLENFAGPVLYTAKWDDGVDLAGKAVCHFGTGSSGIQAVATMADYVGHLTVFQRTPSYAVPANNRPLLPGEQDSAKATYQQMRAVARQSPLGFAAPPRPGKAREFAEGDRVQRLEEAWNAGTTGLLNAFEDLLFDEVSNEQAAAFARAKIAATVKDPAKARALTPHYPLGSRRLCSEIGFFETFNRPHVDLVDVRQDPVVAVEADAVITASGARHRADAITVATGFDACTGAIKAIAITGRGGQRIAEEWADGPRAYLGLAVAGFPNLFAITGPGSPSVLSNVIISIEQHVEWVARCLADMRASGKAVIEADADAEQDWMRHVDEVAQTTLFPRADSWYMGRTRDGGQVFMPYVGGVGSYRAKCDAVREAGYEGFRLS</sequence>
<evidence type="ECO:0000256" key="4">
    <source>
        <dbReference type="ARBA" id="ARBA00022827"/>
    </source>
</evidence>
<dbReference type="RefSeq" id="WP_160771124.1">
    <property type="nucleotide sequence ID" value="NZ_WTYV01000002.1"/>
</dbReference>
<evidence type="ECO:0000256" key="1">
    <source>
        <dbReference type="ARBA" id="ARBA00001974"/>
    </source>
</evidence>
<dbReference type="EMBL" id="WTYV01000002">
    <property type="protein sequence ID" value="MXO71182.1"/>
    <property type="molecule type" value="Genomic_DNA"/>
</dbReference>
<keyword evidence="7" id="KW-0503">Monooxygenase</keyword>
<dbReference type="InterPro" id="IPR050775">
    <property type="entry name" value="FAD-binding_Monooxygenases"/>
</dbReference>